<dbReference type="Proteomes" id="UP000660885">
    <property type="component" value="Unassembled WGS sequence"/>
</dbReference>
<name>A0ABS1UBB7_9PROT</name>
<dbReference type="InterPro" id="IPR005064">
    <property type="entry name" value="BUG"/>
</dbReference>
<dbReference type="RefSeq" id="WP_202835040.1">
    <property type="nucleotide sequence ID" value="NZ_JAETWB010000037.1"/>
</dbReference>
<dbReference type="CDD" id="cd07012">
    <property type="entry name" value="PBP2_Bug_TTT"/>
    <property type="match status" value="1"/>
</dbReference>
<dbReference type="PANTHER" id="PTHR42928:SF5">
    <property type="entry name" value="BLR1237 PROTEIN"/>
    <property type="match status" value="1"/>
</dbReference>
<gene>
    <name evidence="2" type="ORF">JMJ56_27965</name>
</gene>
<reference evidence="2 3" key="1">
    <citation type="submission" date="2021-01" db="EMBL/GenBank/DDBJ databases">
        <title>Belnapia mucosa sp. nov. and Belnapia arida sp. nov., isolated from the Tabernas Desert (Almeria, Spain).</title>
        <authorList>
            <person name="Molina-Menor E."/>
            <person name="Vidal-Verdu A."/>
            <person name="Calonge A."/>
            <person name="Satari L."/>
            <person name="Pereto J."/>
            <person name="Porcar M."/>
        </authorList>
    </citation>
    <scope>NUCLEOTIDE SEQUENCE [LARGE SCALE GENOMIC DNA]</scope>
    <source>
        <strain evidence="2 3">T18</strain>
    </source>
</reference>
<accession>A0ABS1UBB7</accession>
<dbReference type="EMBL" id="JAETWB010000037">
    <property type="protein sequence ID" value="MBL6081825.1"/>
    <property type="molecule type" value="Genomic_DNA"/>
</dbReference>
<evidence type="ECO:0000313" key="3">
    <source>
        <dbReference type="Proteomes" id="UP000660885"/>
    </source>
</evidence>
<dbReference type="PIRSF" id="PIRSF017082">
    <property type="entry name" value="YflP"/>
    <property type="match status" value="1"/>
</dbReference>
<evidence type="ECO:0000256" key="1">
    <source>
        <dbReference type="ARBA" id="ARBA00006987"/>
    </source>
</evidence>
<dbReference type="InterPro" id="IPR042100">
    <property type="entry name" value="Bug_dom1"/>
</dbReference>
<comment type="caution">
    <text evidence="2">The sequence shown here is derived from an EMBL/GenBank/DDBJ whole genome shotgun (WGS) entry which is preliminary data.</text>
</comment>
<keyword evidence="3" id="KW-1185">Reference proteome</keyword>
<sequence length="322" mass="34645">MMLHRRALWGLAAAGLAARRVDAQEMAFPRQQVRIVAPFAAGGSSDLVARLMAQQMQIATGKPFVVENLPGGNGVVGTLAVLNAAADGHTLLLGTTTTLSANPHLLKQPSYDAARDFILACAIGISAGCLMVPTASPYRSYQDLVADLRAHPGRRNSGWFNASSRIPAALFKRIGGLDFEEVSYKNFGNAIGDLRTGLIHFVFLDMVAADQYLASGEFRALAVTMPRRVSRWPNIPAMTEVMQGFETGGYWGIAARSATPPALLRQINGLATAAVQSEAVAPRLRAMLVEPVTMDLEQTADYATAEREKWGRLIRLAGIEPE</sequence>
<protein>
    <submittedName>
        <fullName evidence="2">Tripartite tricarboxylate transporter substrate binding protein</fullName>
    </submittedName>
</protein>
<comment type="similarity">
    <text evidence="1">Belongs to the UPF0065 (bug) family.</text>
</comment>
<dbReference type="Gene3D" id="3.40.190.10">
    <property type="entry name" value="Periplasmic binding protein-like II"/>
    <property type="match status" value="1"/>
</dbReference>
<dbReference type="Pfam" id="PF03401">
    <property type="entry name" value="TctC"/>
    <property type="match status" value="1"/>
</dbReference>
<proteinExistence type="inferred from homology"/>
<dbReference type="PANTHER" id="PTHR42928">
    <property type="entry name" value="TRICARBOXYLATE-BINDING PROTEIN"/>
    <property type="match status" value="1"/>
</dbReference>
<dbReference type="Gene3D" id="3.40.190.150">
    <property type="entry name" value="Bordetella uptake gene, domain 1"/>
    <property type="match status" value="1"/>
</dbReference>
<dbReference type="SUPFAM" id="SSF53850">
    <property type="entry name" value="Periplasmic binding protein-like II"/>
    <property type="match status" value="1"/>
</dbReference>
<evidence type="ECO:0000313" key="2">
    <source>
        <dbReference type="EMBL" id="MBL6081825.1"/>
    </source>
</evidence>
<organism evidence="2 3">
    <name type="scientific">Belnapia arida</name>
    <dbReference type="NCBI Taxonomy" id="2804533"/>
    <lineage>
        <taxon>Bacteria</taxon>
        <taxon>Pseudomonadati</taxon>
        <taxon>Pseudomonadota</taxon>
        <taxon>Alphaproteobacteria</taxon>
        <taxon>Acetobacterales</taxon>
        <taxon>Roseomonadaceae</taxon>
        <taxon>Belnapia</taxon>
    </lineage>
</organism>